<dbReference type="Proteomes" id="UP001055879">
    <property type="component" value="Linkage Group LG01"/>
</dbReference>
<comment type="caution">
    <text evidence="1">The sequence shown here is derived from an EMBL/GenBank/DDBJ whole genome shotgun (WGS) entry which is preliminary data.</text>
</comment>
<gene>
    <name evidence="1" type="ORF">L6452_01560</name>
</gene>
<proteinExistence type="predicted"/>
<protein>
    <submittedName>
        <fullName evidence="1">Uncharacterized protein</fullName>
    </submittedName>
</protein>
<accession>A0ACB9FIG8</accession>
<dbReference type="EMBL" id="CM042047">
    <property type="protein sequence ID" value="KAI3770427.1"/>
    <property type="molecule type" value="Genomic_DNA"/>
</dbReference>
<reference evidence="1 2" key="2">
    <citation type="journal article" date="2022" name="Mol. Ecol. Resour.">
        <title>The genomes of chicory, endive, great burdock and yacon provide insights into Asteraceae paleo-polyploidization history and plant inulin production.</title>
        <authorList>
            <person name="Fan W."/>
            <person name="Wang S."/>
            <person name="Wang H."/>
            <person name="Wang A."/>
            <person name="Jiang F."/>
            <person name="Liu H."/>
            <person name="Zhao H."/>
            <person name="Xu D."/>
            <person name="Zhang Y."/>
        </authorList>
    </citation>
    <scope>NUCLEOTIDE SEQUENCE [LARGE SCALE GENOMIC DNA]</scope>
    <source>
        <strain evidence="2">cv. Niubang</strain>
    </source>
</reference>
<evidence type="ECO:0000313" key="2">
    <source>
        <dbReference type="Proteomes" id="UP001055879"/>
    </source>
</evidence>
<evidence type="ECO:0000313" key="1">
    <source>
        <dbReference type="EMBL" id="KAI3770427.1"/>
    </source>
</evidence>
<sequence length="142" mass="16062">MQPGVPVNMADQSQFGFDFAKQYNYQGSRLSKFSNSVAGRSSLRFDISKGSGYGRYHQLNDAESSHHMLDRSSSSYKKREHAPGKGYGPKKKQMQYSGPLVPPPDGNMKEMAKDHKVQVQHAVRKAHKYTKNENGQRESLLR</sequence>
<reference evidence="2" key="1">
    <citation type="journal article" date="2022" name="Mol. Ecol. Resour.">
        <title>The genomes of chicory, endive, great burdock and yacon provide insights into Asteraceae palaeo-polyploidization history and plant inulin production.</title>
        <authorList>
            <person name="Fan W."/>
            <person name="Wang S."/>
            <person name="Wang H."/>
            <person name="Wang A."/>
            <person name="Jiang F."/>
            <person name="Liu H."/>
            <person name="Zhao H."/>
            <person name="Xu D."/>
            <person name="Zhang Y."/>
        </authorList>
    </citation>
    <scope>NUCLEOTIDE SEQUENCE [LARGE SCALE GENOMIC DNA]</scope>
    <source>
        <strain evidence="2">cv. Niubang</strain>
    </source>
</reference>
<organism evidence="1 2">
    <name type="scientific">Arctium lappa</name>
    <name type="common">Greater burdock</name>
    <name type="synonym">Lappa major</name>
    <dbReference type="NCBI Taxonomy" id="4217"/>
    <lineage>
        <taxon>Eukaryota</taxon>
        <taxon>Viridiplantae</taxon>
        <taxon>Streptophyta</taxon>
        <taxon>Embryophyta</taxon>
        <taxon>Tracheophyta</taxon>
        <taxon>Spermatophyta</taxon>
        <taxon>Magnoliopsida</taxon>
        <taxon>eudicotyledons</taxon>
        <taxon>Gunneridae</taxon>
        <taxon>Pentapetalae</taxon>
        <taxon>asterids</taxon>
        <taxon>campanulids</taxon>
        <taxon>Asterales</taxon>
        <taxon>Asteraceae</taxon>
        <taxon>Carduoideae</taxon>
        <taxon>Cardueae</taxon>
        <taxon>Arctiinae</taxon>
        <taxon>Arctium</taxon>
    </lineage>
</organism>
<name>A0ACB9FIG8_ARCLA</name>
<keyword evidence="2" id="KW-1185">Reference proteome</keyword>